<sequence length="386" mass="44103">MDNSSLKIVYVTHARIPTQKAHGLATVKLCEAFAKAGAEVELVVPRVWFSGDEDIHSFYNTQRNFAVTRLPAIDLGFLGMFERATFPLRFISFSKIAAWYCLWKYNKANRVVYMSHDTIPLYFLSFIAKNIFYDIHDFPSHSLFARRVMKTARGFSVQARSKIPFLMEHFGVSQEKIAYWPNGTEVSQFMAEGITKEEARKKLSIPLQKKIVLYTGQLFGWKGVDTFIRASSMIPDADFYIVGGTKKDIMRTKREARESQNANIHFFGYRPHDQMPVWLRAADVAVLPNTGREDISRYWTSPMKLFEYMASGTPIVASRLPSIEEVVDEGSAFFAEADSPQSFADAIQKAFRHGKEKGERAQQESARYTWDARAEKILTHIRTVLG</sequence>
<dbReference type="Pfam" id="PF13692">
    <property type="entry name" value="Glyco_trans_1_4"/>
    <property type="match status" value="1"/>
</dbReference>
<organism evidence="1 2">
    <name type="scientific">Candidatus Niyogibacteria bacterium CG10_big_fil_rev_8_21_14_0_10_46_36</name>
    <dbReference type="NCBI Taxonomy" id="1974726"/>
    <lineage>
        <taxon>Bacteria</taxon>
        <taxon>Candidatus Niyogiibacteriota</taxon>
    </lineage>
</organism>
<dbReference type="SUPFAM" id="SSF53756">
    <property type="entry name" value="UDP-Glycosyltransferase/glycogen phosphorylase"/>
    <property type="match status" value="1"/>
</dbReference>
<evidence type="ECO:0008006" key="3">
    <source>
        <dbReference type="Google" id="ProtNLM"/>
    </source>
</evidence>
<dbReference type="Proteomes" id="UP000231503">
    <property type="component" value="Unassembled WGS sequence"/>
</dbReference>
<reference evidence="2" key="1">
    <citation type="submission" date="2017-09" db="EMBL/GenBank/DDBJ databases">
        <title>Depth-based differentiation of microbial function through sediment-hosted aquifers and enrichment of novel symbionts in the deep terrestrial subsurface.</title>
        <authorList>
            <person name="Probst A.J."/>
            <person name="Ladd B."/>
            <person name="Jarett J.K."/>
            <person name="Geller-Mcgrath D.E."/>
            <person name="Sieber C.M.K."/>
            <person name="Emerson J.B."/>
            <person name="Anantharaman K."/>
            <person name="Thomas B.C."/>
            <person name="Malmstrom R."/>
            <person name="Stieglmeier M."/>
            <person name="Klingl A."/>
            <person name="Woyke T."/>
            <person name="Ryan C.M."/>
            <person name="Banfield J.F."/>
        </authorList>
    </citation>
    <scope>NUCLEOTIDE SEQUENCE [LARGE SCALE GENOMIC DNA]</scope>
</reference>
<evidence type="ECO:0000313" key="1">
    <source>
        <dbReference type="EMBL" id="PIR69647.1"/>
    </source>
</evidence>
<dbReference type="PANTHER" id="PTHR12526:SF622">
    <property type="entry name" value="GLYCOSYLTRANSFERASE (GROUP I)"/>
    <property type="match status" value="1"/>
</dbReference>
<gene>
    <name evidence="1" type="ORF">COU47_01950</name>
</gene>
<protein>
    <recommendedName>
        <fullName evidence="3">Glycosyltransferase subfamily 4-like N-terminal domain-containing protein</fullName>
    </recommendedName>
</protein>
<comment type="caution">
    <text evidence="1">The sequence shown here is derived from an EMBL/GenBank/DDBJ whole genome shotgun (WGS) entry which is preliminary data.</text>
</comment>
<name>A0A2H0TDN5_9BACT</name>
<dbReference type="Gene3D" id="3.40.50.2000">
    <property type="entry name" value="Glycogen Phosphorylase B"/>
    <property type="match status" value="2"/>
</dbReference>
<evidence type="ECO:0000313" key="2">
    <source>
        <dbReference type="Proteomes" id="UP000231503"/>
    </source>
</evidence>
<dbReference type="CDD" id="cd03794">
    <property type="entry name" value="GT4_WbuB-like"/>
    <property type="match status" value="1"/>
</dbReference>
<dbReference type="AlphaFoldDB" id="A0A2H0TDN5"/>
<dbReference type="EMBL" id="PFCO01000004">
    <property type="protein sequence ID" value="PIR69647.1"/>
    <property type="molecule type" value="Genomic_DNA"/>
</dbReference>
<proteinExistence type="predicted"/>
<dbReference type="PANTHER" id="PTHR12526">
    <property type="entry name" value="GLYCOSYLTRANSFERASE"/>
    <property type="match status" value="1"/>
</dbReference>
<accession>A0A2H0TDN5</accession>